<dbReference type="SUPFAM" id="SSF52540">
    <property type="entry name" value="P-loop containing nucleoside triphosphate hydrolases"/>
    <property type="match status" value="1"/>
</dbReference>
<dbReference type="OrthoDB" id="195446at2759"/>
<evidence type="ECO:0000259" key="4">
    <source>
        <dbReference type="Pfam" id="PF22939"/>
    </source>
</evidence>
<dbReference type="STRING" id="1076935.U4L4R7"/>
<dbReference type="Proteomes" id="UP000018144">
    <property type="component" value="Unassembled WGS sequence"/>
</dbReference>
<dbReference type="PROSITE" id="PS50088">
    <property type="entry name" value="ANK_REPEAT"/>
    <property type="match status" value="6"/>
</dbReference>
<dbReference type="PANTHER" id="PTHR10039:SF16">
    <property type="entry name" value="GPI INOSITOL-DEACYLASE"/>
    <property type="match status" value="1"/>
</dbReference>
<dbReference type="SMART" id="SM00248">
    <property type="entry name" value="ANK"/>
    <property type="match status" value="7"/>
</dbReference>
<dbReference type="Pfam" id="PF24883">
    <property type="entry name" value="NPHP3_N"/>
    <property type="match status" value="1"/>
</dbReference>
<keyword evidence="1" id="KW-0677">Repeat</keyword>
<keyword evidence="3" id="KW-0175">Coiled coil</keyword>
<feature type="repeat" description="ANK" evidence="2">
    <location>
        <begin position="652"/>
        <end position="684"/>
    </location>
</feature>
<feature type="repeat" description="ANK" evidence="2">
    <location>
        <begin position="816"/>
        <end position="848"/>
    </location>
</feature>
<protein>
    <submittedName>
        <fullName evidence="6">Similar to Putative ankyrin repeat protein L93 acc. no. Q5UPG5</fullName>
    </submittedName>
</protein>
<evidence type="ECO:0000256" key="2">
    <source>
        <dbReference type="PROSITE-ProRule" id="PRU00023"/>
    </source>
</evidence>
<feature type="repeat" description="ANK" evidence="2">
    <location>
        <begin position="783"/>
        <end position="815"/>
    </location>
</feature>
<dbReference type="PROSITE" id="PS50297">
    <property type="entry name" value="ANK_REP_REGION"/>
    <property type="match status" value="5"/>
</dbReference>
<dbReference type="PANTHER" id="PTHR10039">
    <property type="entry name" value="AMELOGENIN"/>
    <property type="match status" value="1"/>
</dbReference>
<sequence>MGDTISEAVNTAFIYHHYHCLASEVTRFLMDYTDSVKSAPSDAHRLYQEITAFSFVLEQMRRLLLQGKLEASFGDTCVLYSVVKFSETHIGDLYKKLCKVGASNSNKLSDLVERIKWPLQKEECEKTVASLNRLSQYFQFSLGVSNSSLLLETHSEVMSKLEKQRDELQATISTLQKMSIGVPEQVLQNSEKLAEIVEALGEVHNFTLEIQEMSRAIKRMDTQSEEEGLDKLTSWISSVKLSERHGELSSKRLTDTGDWFIDSLDFQKWMNLEIKPDTTGESRCSQLFGCYGKPGAGKSIICSLVIDHLLRVLHGREKICIMWLYCDYRDEVRQTAKQMICLLLKQAISSHRVLYKTIIEKLWKLKKSETNLTLEETCLVLTNTLRLFDRVYICIDALDEFQQQRSLFLHSLQEILQSPELKNSFRIFFTGRPQVVEYMEKYFASPTLVRIEAMRDDIVKYIEHQIKLDDTGLTMSVKFTKEIMRTTVSTSEGMFLLPALQIQHDLEQTTIRDRREALKTIPRQLGDAFQATLERILRQPESKKQQGLKTLQWVFLAERPLTIDELRHTLSIRPADDCLDEDGIRTLKSILDSCLGLVTVDEGTSSLRLVHKSLQDFLERQYRLGMVFQEGQKDIARTCLTYMGLACPSTRYVFTPLFRAVHSGSTGTIRLLLQKGADTEREDPNLKQTALCWAVTLNQKEAVELLIEEGAKLEPKGRKPLLLAILKRNKALVELLLDVGASVEARNSHRYTPLMPAVSLGDLDIVRLLVDKGPHAIDSKDKSGRTALSRVCEEGYLEMAQVLLEHGADIESRDMDDRTALLYAAKMGPKDIVQLLLDKGADLEAKDNSERTPLSWALAWNSFENAILLMESGADPESRDNNGLRPLDWIVGDARRQILEYVDADEFITSMYHYDTKFWWEWFM</sequence>
<dbReference type="InterPro" id="IPR027417">
    <property type="entry name" value="P-loop_NTPase"/>
</dbReference>
<feature type="coiled-coil region" evidence="3">
    <location>
        <begin position="151"/>
        <end position="178"/>
    </location>
</feature>
<keyword evidence="2" id="KW-0040">ANK repeat</keyword>
<gene>
    <name evidence="6" type="ORF">PCON_11651</name>
</gene>
<evidence type="ECO:0000259" key="5">
    <source>
        <dbReference type="Pfam" id="PF24883"/>
    </source>
</evidence>
<feature type="repeat" description="ANK" evidence="2">
    <location>
        <begin position="849"/>
        <end position="881"/>
    </location>
</feature>
<name>U4L4R7_PYROM</name>
<accession>U4L4R7</accession>
<feature type="repeat" description="ANK" evidence="2">
    <location>
        <begin position="749"/>
        <end position="773"/>
    </location>
</feature>
<dbReference type="Gene3D" id="3.40.50.300">
    <property type="entry name" value="P-loop containing nucleotide triphosphate hydrolases"/>
    <property type="match status" value="1"/>
</dbReference>
<feature type="domain" description="GPI inositol-deacylase winged helix" evidence="4">
    <location>
        <begin position="544"/>
        <end position="620"/>
    </location>
</feature>
<dbReference type="InterPro" id="IPR054471">
    <property type="entry name" value="GPIID_WHD"/>
</dbReference>
<dbReference type="InterPro" id="IPR002110">
    <property type="entry name" value="Ankyrin_rpt"/>
</dbReference>
<organism evidence="6 7">
    <name type="scientific">Pyronema omphalodes (strain CBS 100304)</name>
    <name type="common">Pyronema confluens</name>
    <dbReference type="NCBI Taxonomy" id="1076935"/>
    <lineage>
        <taxon>Eukaryota</taxon>
        <taxon>Fungi</taxon>
        <taxon>Dikarya</taxon>
        <taxon>Ascomycota</taxon>
        <taxon>Pezizomycotina</taxon>
        <taxon>Pezizomycetes</taxon>
        <taxon>Pezizales</taxon>
        <taxon>Pyronemataceae</taxon>
        <taxon>Pyronema</taxon>
    </lineage>
</organism>
<dbReference type="SUPFAM" id="SSF48403">
    <property type="entry name" value="Ankyrin repeat"/>
    <property type="match status" value="1"/>
</dbReference>
<dbReference type="Pfam" id="PF12796">
    <property type="entry name" value="Ank_2"/>
    <property type="match status" value="3"/>
</dbReference>
<feature type="repeat" description="ANK" evidence="2">
    <location>
        <begin position="716"/>
        <end position="748"/>
    </location>
</feature>
<dbReference type="AlphaFoldDB" id="U4L4R7"/>
<dbReference type="EMBL" id="HF935675">
    <property type="protein sequence ID" value="CCX12057.1"/>
    <property type="molecule type" value="Genomic_DNA"/>
</dbReference>
<keyword evidence="7" id="KW-1185">Reference proteome</keyword>
<dbReference type="Gene3D" id="1.25.40.20">
    <property type="entry name" value="Ankyrin repeat-containing domain"/>
    <property type="match status" value="1"/>
</dbReference>
<evidence type="ECO:0000256" key="3">
    <source>
        <dbReference type="SAM" id="Coils"/>
    </source>
</evidence>
<evidence type="ECO:0000313" key="6">
    <source>
        <dbReference type="EMBL" id="CCX12057.1"/>
    </source>
</evidence>
<dbReference type="OMA" id="ANHEPEN"/>
<evidence type="ECO:0000313" key="7">
    <source>
        <dbReference type="Proteomes" id="UP000018144"/>
    </source>
</evidence>
<dbReference type="eggNOG" id="KOG0502">
    <property type="taxonomic scope" value="Eukaryota"/>
</dbReference>
<evidence type="ECO:0000256" key="1">
    <source>
        <dbReference type="ARBA" id="ARBA00022737"/>
    </source>
</evidence>
<feature type="domain" description="Nephrocystin 3-like N-terminal" evidence="5">
    <location>
        <begin position="255"/>
        <end position="432"/>
    </location>
</feature>
<proteinExistence type="predicted"/>
<dbReference type="InterPro" id="IPR056884">
    <property type="entry name" value="NPHP3-like_N"/>
</dbReference>
<dbReference type="Pfam" id="PF22939">
    <property type="entry name" value="WHD_GPIID"/>
    <property type="match status" value="1"/>
</dbReference>
<reference evidence="6 7" key="1">
    <citation type="journal article" date="2013" name="PLoS Genet.">
        <title>The genome and development-dependent transcriptomes of Pyronema confluens: a window into fungal evolution.</title>
        <authorList>
            <person name="Traeger S."/>
            <person name="Altegoer F."/>
            <person name="Freitag M."/>
            <person name="Gabaldon T."/>
            <person name="Kempken F."/>
            <person name="Kumar A."/>
            <person name="Marcet-Houben M."/>
            <person name="Poggeler S."/>
            <person name="Stajich J.E."/>
            <person name="Nowrousian M."/>
        </authorList>
    </citation>
    <scope>NUCLEOTIDE SEQUENCE [LARGE SCALE GENOMIC DNA]</scope>
    <source>
        <strain evidence="7">CBS 100304</strain>
        <tissue evidence="6">Vegetative mycelium</tissue>
    </source>
</reference>
<dbReference type="InterPro" id="IPR036770">
    <property type="entry name" value="Ankyrin_rpt-contain_sf"/>
</dbReference>